<proteinExistence type="predicted"/>
<feature type="region of interest" description="Disordered" evidence="1">
    <location>
        <begin position="58"/>
        <end position="88"/>
    </location>
</feature>
<accession>A0A835UHR6</accession>
<feature type="region of interest" description="Disordered" evidence="1">
    <location>
        <begin position="1"/>
        <end position="42"/>
    </location>
</feature>
<comment type="caution">
    <text evidence="2">The sequence shown here is derived from an EMBL/GenBank/DDBJ whole genome shotgun (WGS) entry which is preliminary data.</text>
</comment>
<feature type="compositionally biased region" description="Basic and acidic residues" evidence="1">
    <location>
        <begin position="10"/>
        <end position="28"/>
    </location>
</feature>
<evidence type="ECO:0000256" key="1">
    <source>
        <dbReference type="SAM" id="MobiDB-lite"/>
    </source>
</evidence>
<organism evidence="2 3">
    <name type="scientific">Vanilla planifolia</name>
    <name type="common">Vanilla</name>
    <dbReference type="NCBI Taxonomy" id="51239"/>
    <lineage>
        <taxon>Eukaryota</taxon>
        <taxon>Viridiplantae</taxon>
        <taxon>Streptophyta</taxon>
        <taxon>Embryophyta</taxon>
        <taxon>Tracheophyta</taxon>
        <taxon>Spermatophyta</taxon>
        <taxon>Magnoliopsida</taxon>
        <taxon>Liliopsida</taxon>
        <taxon>Asparagales</taxon>
        <taxon>Orchidaceae</taxon>
        <taxon>Vanilloideae</taxon>
        <taxon>Vanilleae</taxon>
        <taxon>Vanilla</taxon>
    </lineage>
</organism>
<sequence length="88" mass="9634">MEGSLPRGEGSAHGEPREEIGREADGGRRTVRRRARRGDGAARRRVIVSRLAPCLQRRRRDRVPCDVGEADGKGASGEAGFRTAEKTH</sequence>
<dbReference type="AlphaFoldDB" id="A0A835UHR6"/>
<gene>
    <name evidence="2" type="ORF">HPP92_020603</name>
</gene>
<protein>
    <submittedName>
        <fullName evidence="2">Uncharacterized protein</fullName>
    </submittedName>
</protein>
<evidence type="ECO:0000313" key="3">
    <source>
        <dbReference type="Proteomes" id="UP000639772"/>
    </source>
</evidence>
<dbReference type="EMBL" id="JADCNM010000011">
    <property type="protein sequence ID" value="KAG0462127.1"/>
    <property type="molecule type" value="Genomic_DNA"/>
</dbReference>
<reference evidence="2 3" key="1">
    <citation type="journal article" date="2020" name="Nat. Food">
        <title>A phased Vanilla planifolia genome enables genetic improvement of flavour and production.</title>
        <authorList>
            <person name="Hasing T."/>
            <person name="Tang H."/>
            <person name="Brym M."/>
            <person name="Khazi F."/>
            <person name="Huang T."/>
            <person name="Chambers A.H."/>
        </authorList>
    </citation>
    <scope>NUCLEOTIDE SEQUENCE [LARGE SCALE GENOMIC DNA]</scope>
    <source>
        <tissue evidence="2">Leaf</tissue>
    </source>
</reference>
<name>A0A835UHR6_VANPL</name>
<dbReference type="Proteomes" id="UP000639772">
    <property type="component" value="Chromosome 11"/>
</dbReference>
<evidence type="ECO:0000313" key="2">
    <source>
        <dbReference type="EMBL" id="KAG0462127.1"/>
    </source>
</evidence>